<evidence type="ECO:0000259" key="2">
    <source>
        <dbReference type="SMART" id="SM00047"/>
    </source>
</evidence>
<evidence type="ECO:0000313" key="3">
    <source>
        <dbReference type="EMBL" id="TWW00503.1"/>
    </source>
</evidence>
<dbReference type="PANTHER" id="PTHR33308:SF9">
    <property type="entry name" value="PEPTIDOGLYCAN HYDROLASE FLGJ"/>
    <property type="match status" value="1"/>
</dbReference>
<name>A0A5C6LTI3_9BACT</name>
<dbReference type="Pfam" id="PF01832">
    <property type="entry name" value="Glucosaminidase"/>
    <property type="match status" value="1"/>
</dbReference>
<comment type="caution">
    <text evidence="3">The sequence shown here is derived from an EMBL/GenBank/DDBJ whole genome shotgun (WGS) entry which is preliminary data.</text>
</comment>
<proteinExistence type="predicted"/>
<dbReference type="PANTHER" id="PTHR33308">
    <property type="entry name" value="PEPTIDOGLYCAN HYDROLASE FLGJ"/>
    <property type="match status" value="1"/>
</dbReference>
<accession>A0A5C6LTI3</accession>
<dbReference type="Proteomes" id="UP000318815">
    <property type="component" value="Unassembled WGS sequence"/>
</dbReference>
<dbReference type="GO" id="GO:0004040">
    <property type="term" value="F:amidase activity"/>
    <property type="evidence" value="ECO:0007669"/>
    <property type="project" value="InterPro"/>
</dbReference>
<dbReference type="EMBL" id="VOHS01000008">
    <property type="protein sequence ID" value="TWW00503.1"/>
    <property type="molecule type" value="Genomic_DNA"/>
</dbReference>
<organism evidence="3 4">
    <name type="scientific">Chitinophaga pinensis</name>
    <dbReference type="NCBI Taxonomy" id="79329"/>
    <lineage>
        <taxon>Bacteria</taxon>
        <taxon>Pseudomonadati</taxon>
        <taxon>Bacteroidota</taxon>
        <taxon>Chitinophagia</taxon>
        <taxon>Chitinophagales</taxon>
        <taxon>Chitinophagaceae</taxon>
        <taxon>Chitinophaga</taxon>
    </lineage>
</organism>
<evidence type="ECO:0000313" key="4">
    <source>
        <dbReference type="Proteomes" id="UP000318815"/>
    </source>
</evidence>
<dbReference type="InterPro" id="IPR002901">
    <property type="entry name" value="MGlyc_endo_b_GlcNAc-like_dom"/>
</dbReference>
<dbReference type="OrthoDB" id="1371721at2"/>
<evidence type="ECO:0000256" key="1">
    <source>
        <dbReference type="ARBA" id="ARBA00022801"/>
    </source>
</evidence>
<keyword evidence="4" id="KW-1185">Reference proteome</keyword>
<keyword evidence="1" id="KW-0378">Hydrolase</keyword>
<dbReference type="AlphaFoldDB" id="A0A5C6LTI3"/>
<dbReference type="InterPro" id="IPR051056">
    <property type="entry name" value="Glycosyl_Hydrolase_73"/>
</dbReference>
<gene>
    <name evidence="3" type="ORF">FEF09_10670</name>
</gene>
<dbReference type="RefSeq" id="WP_146305096.1">
    <property type="nucleotide sequence ID" value="NZ_VOHS01000008.1"/>
</dbReference>
<dbReference type="SMART" id="SM00047">
    <property type="entry name" value="LYZ2"/>
    <property type="match status" value="1"/>
</dbReference>
<sequence length="176" mass="20052">MTSKKMFSRGWFCAMLGILLLIGNSAFSQRSVTNYVKKYKPTAIRIMNETGIPASVIMGVAMLESGMGTSKNAKYLHNHFGIVGRNTLHKQKGVAYRSRYKEFASAEASFDYFANMVSKKKWFPSLKGNTEYKLWLKHMNHAGYSSAGHEWVKRVTSMISRYKLYKLDEQMAYTGS</sequence>
<protein>
    <submittedName>
        <fullName evidence="3">Muramidase</fullName>
    </submittedName>
</protein>
<dbReference type="Gene3D" id="1.10.530.10">
    <property type="match status" value="1"/>
</dbReference>
<feature type="domain" description="Mannosyl-glycoprotein endo-beta-N-acetylglucosamidase-like" evidence="2">
    <location>
        <begin position="19"/>
        <end position="168"/>
    </location>
</feature>
<reference evidence="3 4" key="1">
    <citation type="submission" date="2019-08" db="EMBL/GenBank/DDBJ databases">
        <title>Whole genome sequencing of chitin degrading bacteria Chitinophaga pinensis YS16.</title>
        <authorList>
            <person name="Singh R.P."/>
            <person name="Manchanda G."/>
            <person name="Maurya I.K."/>
            <person name="Joshi N.K."/>
            <person name="Srivastava A.K."/>
        </authorList>
    </citation>
    <scope>NUCLEOTIDE SEQUENCE [LARGE SCALE GENOMIC DNA]</scope>
    <source>
        <strain evidence="3 4">YS-16</strain>
    </source>
</reference>